<accession>A0ABV0Q4C1</accession>
<protein>
    <submittedName>
        <fullName evidence="2">Uncharacterized protein</fullName>
    </submittedName>
</protein>
<keyword evidence="3" id="KW-1185">Reference proteome</keyword>
<name>A0ABV0Q4C1_9TELE</name>
<dbReference type="EMBL" id="JAHRIO010098912">
    <property type="protein sequence ID" value="MEQ2190312.1"/>
    <property type="molecule type" value="Genomic_DNA"/>
</dbReference>
<feature type="compositionally biased region" description="Polar residues" evidence="1">
    <location>
        <begin position="42"/>
        <end position="52"/>
    </location>
</feature>
<evidence type="ECO:0000313" key="2">
    <source>
        <dbReference type="EMBL" id="MEQ2190312.1"/>
    </source>
</evidence>
<gene>
    <name evidence="2" type="ORF">GOODEAATRI_034463</name>
</gene>
<feature type="region of interest" description="Disordered" evidence="1">
    <location>
        <begin position="42"/>
        <end position="124"/>
    </location>
</feature>
<dbReference type="Proteomes" id="UP001476798">
    <property type="component" value="Unassembled WGS sequence"/>
</dbReference>
<comment type="caution">
    <text evidence="2">The sequence shown here is derived from an EMBL/GenBank/DDBJ whole genome shotgun (WGS) entry which is preliminary data.</text>
</comment>
<evidence type="ECO:0000256" key="1">
    <source>
        <dbReference type="SAM" id="MobiDB-lite"/>
    </source>
</evidence>
<proteinExistence type="predicted"/>
<sequence>MRELSRVMSFRVRAHWQVWLGVPVVPGVFFGSAATEALEQTVQARQTSQQLSGLRRSKPPPPPKRLSRPSVSPSARPPPRHVDRFGGFYLQEVQQRPGRDLRQLDRPGNPGRDPGSQGQWASKMMPPGLLSDIFPISSSVSGLLILWIYG</sequence>
<organism evidence="2 3">
    <name type="scientific">Goodea atripinnis</name>
    <dbReference type="NCBI Taxonomy" id="208336"/>
    <lineage>
        <taxon>Eukaryota</taxon>
        <taxon>Metazoa</taxon>
        <taxon>Chordata</taxon>
        <taxon>Craniata</taxon>
        <taxon>Vertebrata</taxon>
        <taxon>Euteleostomi</taxon>
        <taxon>Actinopterygii</taxon>
        <taxon>Neopterygii</taxon>
        <taxon>Teleostei</taxon>
        <taxon>Neoteleostei</taxon>
        <taxon>Acanthomorphata</taxon>
        <taxon>Ovalentaria</taxon>
        <taxon>Atherinomorphae</taxon>
        <taxon>Cyprinodontiformes</taxon>
        <taxon>Goodeidae</taxon>
        <taxon>Goodea</taxon>
    </lineage>
</organism>
<reference evidence="2 3" key="1">
    <citation type="submission" date="2021-06" db="EMBL/GenBank/DDBJ databases">
        <authorList>
            <person name="Palmer J.M."/>
        </authorList>
    </citation>
    <scope>NUCLEOTIDE SEQUENCE [LARGE SCALE GENOMIC DNA]</scope>
    <source>
        <strain evidence="2 3">GA_2019</strain>
        <tissue evidence="2">Muscle</tissue>
    </source>
</reference>
<evidence type="ECO:0000313" key="3">
    <source>
        <dbReference type="Proteomes" id="UP001476798"/>
    </source>
</evidence>